<dbReference type="EMBL" id="LRIE01000049">
    <property type="protein sequence ID" value="KZM36509.1"/>
    <property type="molecule type" value="Genomic_DNA"/>
</dbReference>
<dbReference type="AlphaFoldDB" id="A0A163SK30"/>
<name>A0A163SK30_9CELL</name>
<evidence type="ECO:0000256" key="1">
    <source>
        <dbReference type="SAM" id="MobiDB-lite"/>
    </source>
</evidence>
<evidence type="ECO:0000313" key="3">
    <source>
        <dbReference type="Proteomes" id="UP000076447"/>
    </source>
</evidence>
<sequence>MPCIDVEASTDPSATPYTANARKNVASSPAPALSPTARIPAAATRSPPVTTRADPNRAANHPDSALPVPAHTQTPRITSVMTSGPMPR</sequence>
<accession>A0A163SK30</accession>
<dbReference type="Proteomes" id="UP000076447">
    <property type="component" value="Unassembled WGS sequence"/>
</dbReference>
<proteinExistence type="predicted"/>
<comment type="caution">
    <text evidence="2">The sequence shown here is derived from an EMBL/GenBank/DDBJ whole genome shotgun (WGS) entry which is preliminary data.</text>
</comment>
<gene>
    <name evidence="2" type="ORF">OJAG_07700</name>
</gene>
<reference evidence="2 3" key="1">
    <citation type="submission" date="2016-01" db="EMBL/GenBank/DDBJ databases">
        <title>Genome sequence of Oerskovia enterophila VJag, an agar and cellulose degrading bacterium.</title>
        <authorList>
            <person name="Poehlein A."/>
            <person name="Jag V."/>
            <person name="Bengelsdorf F."/>
            <person name="Duerre P."/>
            <person name="Daniel R."/>
        </authorList>
    </citation>
    <scope>NUCLEOTIDE SEQUENCE [LARGE SCALE GENOMIC DNA]</scope>
    <source>
        <strain evidence="2 3">VJag</strain>
    </source>
</reference>
<feature type="region of interest" description="Disordered" evidence="1">
    <location>
        <begin position="1"/>
        <end position="88"/>
    </location>
</feature>
<feature type="compositionally biased region" description="Polar residues" evidence="1">
    <location>
        <begin position="71"/>
        <end position="82"/>
    </location>
</feature>
<evidence type="ECO:0000313" key="2">
    <source>
        <dbReference type="EMBL" id="KZM36509.1"/>
    </source>
</evidence>
<organism evidence="2 3">
    <name type="scientific">Oerskovia enterophila</name>
    <dbReference type="NCBI Taxonomy" id="43678"/>
    <lineage>
        <taxon>Bacteria</taxon>
        <taxon>Bacillati</taxon>
        <taxon>Actinomycetota</taxon>
        <taxon>Actinomycetes</taxon>
        <taxon>Micrococcales</taxon>
        <taxon>Cellulomonadaceae</taxon>
        <taxon>Oerskovia</taxon>
    </lineage>
</organism>
<feature type="compositionally biased region" description="Low complexity" evidence="1">
    <location>
        <begin position="26"/>
        <end position="35"/>
    </location>
</feature>
<protein>
    <submittedName>
        <fullName evidence="2">Uncharacterized protein</fullName>
    </submittedName>
</protein>